<name>A0AAE7CKB0_STRAT</name>
<sequence>MTRTTPPRPLDVEAVFPELGVLRRGATRLHPRRGVPTVRDSSVGGPLLWPDGEPWPVCAIPHKRGSGYRYSDVVREREILERAWRRDPRFGPNAEEVDELAGFRRGRHAPHLADTDPVPMIAVAQLYRRDVPGLPDIGEGDLLQVFWCGFERHGDSRHDLHVELRWRHSEDVTSPLAEQPAPQVVGRRELVPAPCVLHPEEIVEHPDLMALAPSLRDRIDVWEGPEDDGGPQYLSDASTAPGWKVGGHIAWPLTGPRPLPCSVCGAELGPLLTVDHTEWDPSTRSWIPYEDRGEADSMGANVPTAVSPGRGRLTIAACPRDPHHPLGLVGQ</sequence>
<evidence type="ECO:0000313" key="3">
    <source>
        <dbReference type="Proteomes" id="UP000190306"/>
    </source>
</evidence>
<dbReference type="AlphaFoldDB" id="A0AAE7CKB0"/>
<evidence type="ECO:0000313" key="2">
    <source>
        <dbReference type="EMBL" id="QIT44375.1"/>
    </source>
</evidence>
<dbReference type="EMBL" id="LHQL01000008">
    <property type="protein sequence ID" value="OOQ51868.1"/>
    <property type="molecule type" value="Genomic_DNA"/>
</dbReference>
<evidence type="ECO:0000313" key="4">
    <source>
        <dbReference type="Proteomes" id="UP000502504"/>
    </source>
</evidence>
<dbReference type="EMBL" id="CP050692">
    <property type="protein sequence ID" value="QIT44375.1"/>
    <property type="molecule type" value="Genomic_DNA"/>
</dbReference>
<keyword evidence="3" id="KW-1185">Reference proteome</keyword>
<proteinExistence type="predicted"/>
<organism evidence="2 4">
    <name type="scientific">Streptomyces antibioticus</name>
    <dbReference type="NCBI Taxonomy" id="1890"/>
    <lineage>
        <taxon>Bacteria</taxon>
        <taxon>Bacillati</taxon>
        <taxon>Actinomycetota</taxon>
        <taxon>Actinomycetes</taxon>
        <taxon>Kitasatosporales</taxon>
        <taxon>Streptomycetaceae</taxon>
        <taxon>Streptomyces</taxon>
    </lineage>
</organism>
<dbReference type="Proteomes" id="UP000190306">
    <property type="component" value="Chromosome"/>
</dbReference>
<dbReference type="RefSeq" id="WP_078633393.1">
    <property type="nucleotide sequence ID" value="NZ_CM007717.1"/>
</dbReference>
<reference evidence="2 4" key="2">
    <citation type="submission" date="2020-03" db="EMBL/GenBank/DDBJ databases">
        <title>Is there a link between lipid content and antibiotic production in Streptomyces?</title>
        <authorList>
            <person name="David M."/>
            <person name="Lejeune C."/>
            <person name="Abreu S."/>
            <person name="Thibessard A."/>
            <person name="Leblond P."/>
            <person name="Chaminade P."/>
            <person name="Virolle M.-J."/>
        </authorList>
    </citation>
    <scope>NUCLEOTIDE SEQUENCE [LARGE SCALE GENOMIC DNA]</scope>
    <source>
        <strain evidence="2 4">DSM 41481</strain>
    </source>
</reference>
<reference evidence="1 3" key="1">
    <citation type="submission" date="2015-07" db="EMBL/GenBank/DDBJ databases">
        <title>Draft Genome Sequence of Streptomyces antibioticus, IMRU 3720 reveals insights in the evolution of actinomycin biosynthetic gene clusters in Streptomyces.</title>
        <authorList>
            <person name="Crnovcic I."/>
            <person name="Ruckert C."/>
            <person name="Kalinowksi J."/>
            <person name="Keller U."/>
        </authorList>
    </citation>
    <scope>NUCLEOTIDE SEQUENCE [LARGE SCALE GENOMIC DNA]</scope>
    <source>
        <strain evidence="1 3">DSM 41481</strain>
    </source>
</reference>
<dbReference type="Proteomes" id="UP000502504">
    <property type="component" value="Chromosome"/>
</dbReference>
<gene>
    <name evidence="1" type="ORF">AFM16_12850</name>
    <name evidence="2" type="ORF">HCX60_13030</name>
</gene>
<accession>A0AAE7CKB0</accession>
<evidence type="ECO:0000313" key="1">
    <source>
        <dbReference type="EMBL" id="OOQ51868.1"/>
    </source>
</evidence>
<evidence type="ECO:0008006" key="5">
    <source>
        <dbReference type="Google" id="ProtNLM"/>
    </source>
</evidence>
<protein>
    <recommendedName>
        <fullName evidence="5">LigA protein</fullName>
    </recommendedName>
</protein>
<dbReference type="Gene3D" id="2.30.320.10">
    <property type="entry name" value="YwqG-like"/>
    <property type="match status" value="1"/>
</dbReference>